<keyword evidence="2" id="KW-1185">Reference proteome</keyword>
<proteinExistence type="predicted"/>
<protein>
    <recommendedName>
        <fullName evidence="3">DUF1702 family protein</fullName>
    </recommendedName>
</protein>
<dbReference type="Pfam" id="PF08012">
    <property type="entry name" value="DUF1702"/>
    <property type="match status" value="1"/>
</dbReference>
<dbReference type="EMBL" id="BNJF01000003">
    <property type="protein sequence ID" value="GHO48022.1"/>
    <property type="molecule type" value="Genomic_DNA"/>
</dbReference>
<comment type="caution">
    <text evidence="1">The sequence shown here is derived from an EMBL/GenBank/DDBJ whole genome shotgun (WGS) entry which is preliminary data.</text>
</comment>
<dbReference type="AlphaFoldDB" id="A0A8J3I8L0"/>
<sequence>MTIMGKISRTLFGIPSERAVFSRPGFAPEAWTRFQPVAHSLVEGYHATLEDSRFEKLVPRLTAFAPELHGFAYEGAGMGIAALDIIAPWKDRLTAFIDGPAGPHIYPTYVGVGLALARLHKDPEKYLTRLDPLLGWVVADGYGFHEGFFRRRKYVDQRAVPTHLSPYARRLFDQGLGRCIWFSSGGLVDLVTSIVTAYPRERHADIWSGVGTACAYAGGATREEVENLLEIAHPYRSLLASGAAVASQGRLRAGNMAEHTEMACQIFGRLTARQAADVANSAQENLPFNMHKPAYEIWHERMQEHFSALSLR</sequence>
<evidence type="ECO:0000313" key="1">
    <source>
        <dbReference type="EMBL" id="GHO48022.1"/>
    </source>
</evidence>
<evidence type="ECO:0000313" key="2">
    <source>
        <dbReference type="Proteomes" id="UP000612362"/>
    </source>
</evidence>
<name>A0A8J3I8L0_9CHLR</name>
<organism evidence="1 2">
    <name type="scientific">Ktedonospora formicarum</name>
    <dbReference type="NCBI Taxonomy" id="2778364"/>
    <lineage>
        <taxon>Bacteria</taxon>
        <taxon>Bacillati</taxon>
        <taxon>Chloroflexota</taxon>
        <taxon>Ktedonobacteria</taxon>
        <taxon>Ktedonobacterales</taxon>
        <taxon>Ktedonobacteraceae</taxon>
        <taxon>Ktedonospora</taxon>
    </lineage>
</organism>
<dbReference type="InterPro" id="IPR012964">
    <property type="entry name" value="DUF1702"/>
</dbReference>
<accession>A0A8J3I8L0</accession>
<reference evidence="1" key="1">
    <citation type="submission" date="2020-10" db="EMBL/GenBank/DDBJ databases">
        <title>Taxonomic study of unclassified bacteria belonging to the class Ktedonobacteria.</title>
        <authorList>
            <person name="Yabe S."/>
            <person name="Wang C.M."/>
            <person name="Zheng Y."/>
            <person name="Sakai Y."/>
            <person name="Cavaletti L."/>
            <person name="Monciardini P."/>
            <person name="Donadio S."/>
        </authorList>
    </citation>
    <scope>NUCLEOTIDE SEQUENCE</scope>
    <source>
        <strain evidence="1">SOSP1-1</strain>
    </source>
</reference>
<gene>
    <name evidence="1" type="ORF">KSX_61850</name>
</gene>
<evidence type="ECO:0008006" key="3">
    <source>
        <dbReference type="Google" id="ProtNLM"/>
    </source>
</evidence>
<dbReference type="Proteomes" id="UP000612362">
    <property type="component" value="Unassembled WGS sequence"/>
</dbReference>